<evidence type="ECO:0000256" key="6">
    <source>
        <dbReference type="ARBA" id="ARBA00023136"/>
    </source>
</evidence>
<keyword evidence="5 7" id="KW-1133">Transmembrane helix</keyword>
<comment type="similarity">
    <text evidence="7">Belongs to the binding-protein-dependent transport system permease family.</text>
</comment>
<feature type="transmembrane region" description="Helical" evidence="7">
    <location>
        <begin position="105"/>
        <end position="129"/>
    </location>
</feature>
<dbReference type="Proteomes" id="UP001519887">
    <property type="component" value="Unassembled WGS sequence"/>
</dbReference>
<feature type="transmembrane region" description="Helical" evidence="7">
    <location>
        <begin position="74"/>
        <end position="93"/>
    </location>
</feature>
<dbReference type="CDD" id="cd06261">
    <property type="entry name" value="TM_PBP2"/>
    <property type="match status" value="1"/>
</dbReference>
<dbReference type="SUPFAM" id="SSF161098">
    <property type="entry name" value="MetI-like"/>
    <property type="match status" value="1"/>
</dbReference>
<evidence type="ECO:0000256" key="3">
    <source>
        <dbReference type="ARBA" id="ARBA00022475"/>
    </source>
</evidence>
<protein>
    <submittedName>
        <fullName evidence="9">Sugar ABC transporter permease</fullName>
    </submittedName>
</protein>
<dbReference type="InterPro" id="IPR051393">
    <property type="entry name" value="ABC_transporter_permease"/>
</dbReference>
<feature type="domain" description="ABC transmembrane type-1" evidence="8">
    <location>
        <begin position="70"/>
        <end position="284"/>
    </location>
</feature>
<evidence type="ECO:0000259" key="8">
    <source>
        <dbReference type="PROSITE" id="PS50928"/>
    </source>
</evidence>
<reference evidence="9 10" key="1">
    <citation type="submission" date="2021-07" db="EMBL/GenBank/DDBJ databases">
        <title>Paenibacillus radiodurans sp. nov., isolated from the southeastern edge of Tengger Desert.</title>
        <authorList>
            <person name="Zhang G."/>
        </authorList>
    </citation>
    <scope>NUCLEOTIDE SEQUENCE [LARGE SCALE GENOMIC DNA]</scope>
    <source>
        <strain evidence="9 10">CCM 7311</strain>
    </source>
</reference>
<dbReference type="PROSITE" id="PS50928">
    <property type="entry name" value="ABC_TM1"/>
    <property type="match status" value="1"/>
</dbReference>
<evidence type="ECO:0000256" key="5">
    <source>
        <dbReference type="ARBA" id="ARBA00022989"/>
    </source>
</evidence>
<gene>
    <name evidence="9" type="ORF">K0U00_15810</name>
</gene>
<evidence type="ECO:0000256" key="2">
    <source>
        <dbReference type="ARBA" id="ARBA00022448"/>
    </source>
</evidence>
<organism evidence="9 10">
    <name type="scientific">Paenibacillus sepulcri</name>
    <dbReference type="NCBI Taxonomy" id="359917"/>
    <lineage>
        <taxon>Bacteria</taxon>
        <taxon>Bacillati</taxon>
        <taxon>Bacillota</taxon>
        <taxon>Bacilli</taxon>
        <taxon>Bacillales</taxon>
        <taxon>Paenibacillaceae</taxon>
        <taxon>Paenibacillus</taxon>
    </lineage>
</organism>
<dbReference type="InterPro" id="IPR000515">
    <property type="entry name" value="MetI-like"/>
</dbReference>
<evidence type="ECO:0000256" key="4">
    <source>
        <dbReference type="ARBA" id="ARBA00022692"/>
    </source>
</evidence>
<evidence type="ECO:0000256" key="1">
    <source>
        <dbReference type="ARBA" id="ARBA00004651"/>
    </source>
</evidence>
<dbReference type="PANTHER" id="PTHR30193:SF37">
    <property type="entry name" value="INNER MEMBRANE ABC TRANSPORTER PERMEASE PROTEIN YCJO"/>
    <property type="match status" value="1"/>
</dbReference>
<evidence type="ECO:0000256" key="7">
    <source>
        <dbReference type="RuleBase" id="RU363032"/>
    </source>
</evidence>
<dbReference type="PANTHER" id="PTHR30193">
    <property type="entry name" value="ABC TRANSPORTER PERMEASE PROTEIN"/>
    <property type="match status" value="1"/>
</dbReference>
<dbReference type="EMBL" id="JAHZIK010000374">
    <property type="protein sequence ID" value="MBW7455492.1"/>
    <property type="molecule type" value="Genomic_DNA"/>
</dbReference>
<feature type="transmembrane region" description="Helical" evidence="7">
    <location>
        <begin position="265"/>
        <end position="287"/>
    </location>
</feature>
<evidence type="ECO:0000313" key="9">
    <source>
        <dbReference type="EMBL" id="MBW7455492.1"/>
    </source>
</evidence>
<accession>A0ABS7C3K3</accession>
<dbReference type="InterPro" id="IPR035906">
    <property type="entry name" value="MetI-like_sf"/>
</dbReference>
<keyword evidence="4 7" id="KW-0812">Transmembrane</keyword>
<feature type="transmembrane region" description="Helical" evidence="7">
    <location>
        <begin position="209"/>
        <end position="231"/>
    </location>
</feature>
<keyword evidence="6 7" id="KW-0472">Membrane</keyword>
<evidence type="ECO:0000313" key="10">
    <source>
        <dbReference type="Proteomes" id="UP001519887"/>
    </source>
</evidence>
<comment type="caution">
    <text evidence="9">The sequence shown here is derived from an EMBL/GenBank/DDBJ whole genome shotgun (WGS) entry which is preliminary data.</text>
</comment>
<dbReference type="RefSeq" id="WP_210045513.1">
    <property type="nucleotide sequence ID" value="NZ_JBHLVU010000004.1"/>
</dbReference>
<dbReference type="Pfam" id="PF00528">
    <property type="entry name" value="BPD_transp_1"/>
    <property type="match status" value="1"/>
</dbReference>
<name>A0ABS7C3K3_9BACL</name>
<feature type="transmembrane region" description="Helical" evidence="7">
    <location>
        <begin position="157"/>
        <end position="180"/>
    </location>
</feature>
<keyword evidence="10" id="KW-1185">Reference proteome</keyword>
<comment type="subcellular location">
    <subcellularLocation>
        <location evidence="1 7">Cell membrane</location>
        <topology evidence="1 7">Multi-pass membrane protein</topology>
    </subcellularLocation>
</comment>
<keyword evidence="2 7" id="KW-0813">Transport</keyword>
<sequence>MTRNRTLWDAIAGYTFLAPALLLFAVFIGEPVVVSIYLCFTKYNVITPASWIGWDNFRQFFQDGRLLEMYGNTLKYVLILTPLHAVLGRLLALAVNRKIANGWKYLYRTVFYFPVLTTSAAVAVAWQFIFDTDFGILNYFLGLLGINPIPWMQSPHWVYLAVAVYSFWKGIGSAFLFYFIGLQNIPANLYEAAEIDGARPLQRFFSITLPMLSPTIFFVLVTTLIGATQIFDEPYLITGGGPGDASRSVNMYIYEVAFQNQDMGYASTLSLSLFLIILLITVFQFSLSKRWVYYDQE</sequence>
<dbReference type="Gene3D" id="1.10.3720.10">
    <property type="entry name" value="MetI-like"/>
    <property type="match status" value="1"/>
</dbReference>
<proteinExistence type="inferred from homology"/>
<feature type="transmembrane region" description="Helical" evidence="7">
    <location>
        <begin position="7"/>
        <end position="28"/>
    </location>
</feature>
<keyword evidence="3" id="KW-1003">Cell membrane</keyword>